<reference evidence="2 3" key="1">
    <citation type="journal article" date="2013" name="Genome Announc.">
        <title>Draft Genome Sequence of Rhodococcus opacus Strain M213 Shows a Diverse Catabolic Potential.</title>
        <authorList>
            <person name="Pathak A."/>
            <person name="Green S.J."/>
            <person name="Ogram A."/>
            <person name="Chauhan A."/>
        </authorList>
    </citation>
    <scope>NUCLEOTIDE SEQUENCE [LARGE SCALE GENOMIC DNA]</scope>
    <source>
        <strain evidence="2 3">M213</strain>
    </source>
</reference>
<comment type="caution">
    <text evidence="2">The sequence shown here is derived from an EMBL/GenBank/DDBJ whole genome shotgun (WGS) entry which is preliminary data.</text>
</comment>
<evidence type="ECO:0000313" key="2">
    <source>
        <dbReference type="EMBL" id="EKT76257.1"/>
    </source>
</evidence>
<dbReference type="EMBL" id="AJYC02000410">
    <property type="protein sequence ID" value="EKT76257.1"/>
    <property type="molecule type" value="Genomic_DNA"/>
</dbReference>
<evidence type="ECO:0000313" key="3">
    <source>
        <dbReference type="Proteomes" id="UP000005951"/>
    </source>
</evidence>
<dbReference type="AlphaFoldDB" id="K8XD48"/>
<protein>
    <submittedName>
        <fullName evidence="2">Uncharacterized protein</fullName>
    </submittedName>
</protein>
<feature type="region of interest" description="Disordered" evidence="1">
    <location>
        <begin position="30"/>
        <end position="51"/>
    </location>
</feature>
<feature type="non-terminal residue" evidence="2">
    <location>
        <position position="1"/>
    </location>
</feature>
<sequence>HGQQLDERDLDAVVQGIGRRLRRRTTNYLTPPTHQLDLHGAPTHSPEVILR</sequence>
<dbReference type="Proteomes" id="UP000005951">
    <property type="component" value="Unassembled WGS sequence"/>
</dbReference>
<evidence type="ECO:0000256" key="1">
    <source>
        <dbReference type="SAM" id="MobiDB-lite"/>
    </source>
</evidence>
<accession>K8XD48</accession>
<name>K8XD48_RHOOP</name>
<gene>
    <name evidence="2" type="ORF">WSS_A43675</name>
</gene>
<proteinExistence type="predicted"/>
<organism evidence="2 3">
    <name type="scientific">Rhodococcus opacus M213</name>
    <dbReference type="NCBI Taxonomy" id="1129896"/>
    <lineage>
        <taxon>Bacteria</taxon>
        <taxon>Bacillati</taxon>
        <taxon>Actinomycetota</taxon>
        <taxon>Actinomycetes</taxon>
        <taxon>Mycobacteriales</taxon>
        <taxon>Nocardiaceae</taxon>
        <taxon>Rhodococcus</taxon>
    </lineage>
</organism>